<dbReference type="OrthoDB" id="1376341at2"/>
<keyword evidence="2" id="KW-1185">Reference proteome</keyword>
<dbReference type="EMBL" id="LVWE01000085">
    <property type="protein sequence ID" value="OAD40745.1"/>
    <property type="molecule type" value="Genomic_DNA"/>
</dbReference>
<accession>A0A176SZP3</accession>
<proteinExistence type="predicted"/>
<protein>
    <submittedName>
        <fullName evidence="1">Uncharacterized protein</fullName>
    </submittedName>
</protein>
<dbReference type="Proteomes" id="UP000076923">
    <property type="component" value="Unassembled WGS sequence"/>
</dbReference>
<name>A0A176SZP3_9FLAO</name>
<dbReference type="RefSeq" id="WP_068452471.1">
    <property type="nucleotide sequence ID" value="NZ_CANKUV010000015.1"/>
</dbReference>
<sequence length="115" mass="13645">MLKLKLNEVFKLNDFTKVLRVEKGVIYLFHENNKVINGCFVEMEDKLFKETKLLNLSNLKLGETDEINNFTKVLRVEKGVIYLFHENNKVINSCFVEMEDKLFIETKPFNKVELR</sequence>
<organism evidence="1 2">
    <name type="scientific">Polaribacter atrinae</name>
    <dbReference type="NCBI Taxonomy" id="1333662"/>
    <lineage>
        <taxon>Bacteria</taxon>
        <taxon>Pseudomonadati</taxon>
        <taxon>Bacteroidota</taxon>
        <taxon>Flavobacteriia</taxon>
        <taxon>Flavobacteriales</taxon>
        <taxon>Flavobacteriaceae</taxon>
    </lineage>
</organism>
<gene>
    <name evidence="1" type="ORF">LPB303_15945</name>
</gene>
<evidence type="ECO:0000313" key="2">
    <source>
        <dbReference type="Proteomes" id="UP000076923"/>
    </source>
</evidence>
<dbReference type="AlphaFoldDB" id="A0A176SZP3"/>
<comment type="caution">
    <text evidence="1">The sequence shown here is derived from an EMBL/GenBank/DDBJ whole genome shotgun (WGS) entry which is preliminary data.</text>
</comment>
<evidence type="ECO:0000313" key="1">
    <source>
        <dbReference type="EMBL" id="OAD40745.1"/>
    </source>
</evidence>
<reference evidence="1 2" key="1">
    <citation type="submission" date="2016-02" db="EMBL/GenBank/DDBJ databases">
        <title>Draft genome sequence of Polaribacter atrinae KACC17473.</title>
        <authorList>
            <person name="Shin S.-K."/>
            <person name="Yi H."/>
        </authorList>
    </citation>
    <scope>NUCLEOTIDE SEQUENCE [LARGE SCALE GENOMIC DNA]</scope>
    <source>
        <strain evidence="1 2">KACC 17473</strain>
    </source>
</reference>